<evidence type="ECO:0000256" key="17">
    <source>
        <dbReference type="SAM" id="MobiDB-lite"/>
    </source>
</evidence>
<feature type="domain" description="Mur ligase central" evidence="22">
    <location>
        <begin position="514"/>
        <end position="702"/>
    </location>
</feature>
<keyword evidence="10 15" id="KW-0573">Peptidoglycan synthesis</keyword>
<dbReference type="SUPFAM" id="SSF53244">
    <property type="entry name" value="MurD-like peptide ligases, peptide-binding domain"/>
    <property type="match status" value="1"/>
</dbReference>
<dbReference type="SUPFAM" id="SSF51984">
    <property type="entry name" value="MurCD N-terminal domain"/>
    <property type="match status" value="1"/>
</dbReference>
<evidence type="ECO:0000256" key="12">
    <source>
        <dbReference type="ARBA" id="ARBA00023306"/>
    </source>
</evidence>
<keyword evidence="6 15" id="KW-0132">Cell division</keyword>
<evidence type="ECO:0000256" key="14">
    <source>
        <dbReference type="ARBA" id="ARBA00047833"/>
    </source>
</evidence>
<dbReference type="InterPro" id="IPR005758">
    <property type="entry name" value="UDP-N-AcMur_Ala_ligase_MurC"/>
</dbReference>
<dbReference type="InterPro" id="IPR000713">
    <property type="entry name" value="Mur_ligase_N"/>
</dbReference>
<keyword evidence="15" id="KW-0328">Glycosyltransferase</keyword>
<comment type="catalytic activity">
    <reaction evidence="14 16">
        <text>UDP-N-acetyl-alpha-D-muramate + L-alanine + ATP = UDP-N-acetyl-alpha-D-muramoyl-L-alanine + ADP + phosphate + H(+)</text>
        <dbReference type="Rhea" id="RHEA:23372"/>
        <dbReference type="ChEBI" id="CHEBI:15378"/>
        <dbReference type="ChEBI" id="CHEBI:30616"/>
        <dbReference type="ChEBI" id="CHEBI:43474"/>
        <dbReference type="ChEBI" id="CHEBI:57972"/>
        <dbReference type="ChEBI" id="CHEBI:70757"/>
        <dbReference type="ChEBI" id="CHEBI:83898"/>
        <dbReference type="ChEBI" id="CHEBI:456216"/>
        <dbReference type="EC" id="6.3.2.8"/>
    </reaction>
</comment>
<feature type="domain" description="Mur ligase N-terminal catalytic" evidence="18">
    <location>
        <begin position="412"/>
        <end position="508"/>
    </location>
</feature>
<organism evidence="23 24">
    <name type="scientific">Cellulomonas avistercoris</name>
    <dbReference type="NCBI Taxonomy" id="2762242"/>
    <lineage>
        <taxon>Bacteria</taxon>
        <taxon>Bacillati</taxon>
        <taxon>Actinomycetota</taxon>
        <taxon>Actinomycetes</taxon>
        <taxon>Micrococcales</taxon>
        <taxon>Cellulomonadaceae</taxon>
        <taxon>Cellulomonas</taxon>
    </lineage>
</organism>
<feature type="region of interest" description="Disordered" evidence="17">
    <location>
        <begin position="872"/>
        <end position="909"/>
    </location>
</feature>
<dbReference type="InterPro" id="IPR006009">
    <property type="entry name" value="GlcNAc_MurG"/>
</dbReference>
<evidence type="ECO:0000256" key="3">
    <source>
        <dbReference type="ARBA" id="ARBA00022475"/>
    </source>
</evidence>
<evidence type="ECO:0000256" key="8">
    <source>
        <dbReference type="ARBA" id="ARBA00022840"/>
    </source>
</evidence>
<keyword evidence="5 16" id="KW-0436">Ligase</keyword>
<comment type="similarity">
    <text evidence="16">Belongs to the MurCDEF family.</text>
</comment>
<dbReference type="EMBL" id="JACSQV010000020">
    <property type="protein sequence ID" value="MBD7920118.1"/>
    <property type="molecule type" value="Genomic_DNA"/>
</dbReference>
<dbReference type="Pfam" id="PF02875">
    <property type="entry name" value="Mur_ligase_C"/>
    <property type="match status" value="1"/>
</dbReference>
<dbReference type="NCBIfam" id="TIGR01082">
    <property type="entry name" value="murC"/>
    <property type="match status" value="1"/>
</dbReference>
<keyword evidence="11 15" id="KW-0472">Membrane</keyword>
<comment type="caution">
    <text evidence="15">Lacks conserved residue(s) required for the propagation of feature annotation.</text>
</comment>
<evidence type="ECO:0000256" key="15">
    <source>
        <dbReference type="HAMAP-Rule" id="MF_00033"/>
    </source>
</evidence>
<evidence type="ECO:0000256" key="11">
    <source>
        <dbReference type="ARBA" id="ARBA00023136"/>
    </source>
</evidence>
<dbReference type="SUPFAM" id="SSF53756">
    <property type="entry name" value="UDP-Glycosyltransferase/glycogen phosphorylase"/>
    <property type="match status" value="1"/>
</dbReference>
<sequence>MADATSVLLAGGGTAGHVNPLLAVADELRRRHPRGRFAVLGTAEGLEARLVPEQGYDLAVVPRVPLPRRPTVDWLRLPGRLRAAVRAAGDAIDEIDAQVVVGFGGYVATPAYLAARRRGIPVVVHEQNARPGLANRVGARWAAAVAVTFPGTALPGAQVTGLPLRTAVQELLTARASDPVATRRAGAEVLGLDPALATLLVTGGSLGAVSVNRAVAGAADALLATGAQVLHLTGRGKADEVRASLVGVPGAERYHVVEYLTAMDRALAVADVVVGRAGAGTVCELAALGIPAAYVPLPIGNGEQRLNAAGVVAAGGGILVEDRELTPAWVREHVAALLGSGDAASERARMGEAAAGVGVRDGAARVADLVEAQLPAHVRASAPPRPTTAAHTPAVADPGERGPVALSDLGRVHLVGVGGAGMSAVAPLLAARGLRVSGSDAHDGPALAGLRAAGVDVHVGHAASHVEGVDTLVVSSAVRSTNPEVVRARERGLPVLHRSEALAALMADRDAIAVAGAHGKTTTSGMVAAALVHAGTDPSFAIGGVVRATSGTLGGARHGEGPFVAEADESDGSFLAYEPLVAVVLNVEPDHLDHYGTQERFEAAFERFADRVRDGGLLVACADDPGAVRLVAAARARLAERGVAVRTYGTTPAADVHVGESRRTEDGRWQVVLTPGDEPPVTLHLQVAGAHNALDAAAAWCALRRVGVSSAAAAAGLDDFVGTGRRFEDRGTAGGVRVVDDYAHHPTEVAALLRAARQVADDGRVLALFQPHLYSRTRTFAREFGVAFDLADAVVVTDVYAAREDPDPSVTGALVADHVPTPGKAVFVADRTAAARAVAALARPGDLLLTVGAGDVTELAGVVLGELAALDGARTAPDGPTGQEPAPERGPQAPEHGSAAPGRPDGARP</sequence>
<dbReference type="Gene3D" id="3.40.50.2000">
    <property type="entry name" value="Glycogen Phosphorylase B"/>
    <property type="match status" value="2"/>
</dbReference>
<dbReference type="Pfam" id="PF04101">
    <property type="entry name" value="Glyco_tran_28_C"/>
    <property type="match status" value="1"/>
</dbReference>
<keyword evidence="12 15" id="KW-0131">Cell cycle</keyword>
<evidence type="ECO:0000313" key="23">
    <source>
        <dbReference type="EMBL" id="MBD7920118.1"/>
    </source>
</evidence>
<feature type="binding site" evidence="15">
    <location>
        <position position="205"/>
    </location>
    <ligand>
        <name>UDP-N-acetyl-alpha-D-glucosamine</name>
        <dbReference type="ChEBI" id="CHEBI:57705"/>
    </ligand>
</feature>
<evidence type="ECO:0000259" key="21">
    <source>
        <dbReference type="Pfam" id="PF04101"/>
    </source>
</evidence>
<keyword evidence="7 16" id="KW-0547">Nucleotide-binding</keyword>
<dbReference type="Gene3D" id="3.90.190.20">
    <property type="entry name" value="Mur ligase, C-terminal domain"/>
    <property type="match status" value="1"/>
</dbReference>
<dbReference type="InterPro" id="IPR050061">
    <property type="entry name" value="MurCDEF_pg_biosynth"/>
</dbReference>
<dbReference type="CDD" id="cd03785">
    <property type="entry name" value="GT28_MurG"/>
    <property type="match status" value="1"/>
</dbReference>
<dbReference type="InterPro" id="IPR036565">
    <property type="entry name" value="Mur-like_cat_sf"/>
</dbReference>
<comment type="subcellular location">
    <subcellularLocation>
        <location evidence="15">Cell membrane</location>
        <topology evidence="15">Peripheral membrane protein</topology>
        <orientation evidence="15">Cytoplasmic side</orientation>
    </subcellularLocation>
    <subcellularLocation>
        <location evidence="1 16">Cytoplasm</location>
    </subcellularLocation>
</comment>
<evidence type="ECO:0000256" key="6">
    <source>
        <dbReference type="ARBA" id="ARBA00022618"/>
    </source>
</evidence>
<comment type="similarity">
    <text evidence="15">Belongs to the glycosyltransferase 28 family. MurG subfamily.</text>
</comment>
<proteinExistence type="inferred from homology"/>
<dbReference type="InterPro" id="IPR036615">
    <property type="entry name" value="Mur_ligase_C_dom_sf"/>
</dbReference>
<dbReference type="Pfam" id="PF08245">
    <property type="entry name" value="Mur_ligase_M"/>
    <property type="match status" value="1"/>
</dbReference>
<dbReference type="GO" id="GO:0008763">
    <property type="term" value="F:UDP-N-acetylmuramate-L-alanine ligase activity"/>
    <property type="evidence" value="ECO:0007669"/>
    <property type="project" value="UniProtKB-EC"/>
</dbReference>
<keyword evidence="8 16" id="KW-0067">ATP-binding</keyword>
<comment type="caution">
    <text evidence="23">The sequence shown here is derived from an EMBL/GenBank/DDBJ whole genome shotgun (WGS) entry which is preliminary data.</text>
</comment>
<dbReference type="Proteomes" id="UP000604241">
    <property type="component" value="Unassembled WGS sequence"/>
</dbReference>
<feature type="binding site" evidence="15">
    <location>
        <position position="165"/>
    </location>
    <ligand>
        <name>UDP-N-acetyl-alpha-D-glucosamine</name>
        <dbReference type="ChEBI" id="CHEBI:57705"/>
    </ligand>
</feature>
<feature type="binding site" evidence="16">
    <location>
        <begin position="516"/>
        <end position="522"/>
    </location>
    <ligand>
        <name>ATP</name>
        <dbReference type="ChEBI" id="CHEBI:30616"/>
    </ligand>
</feature>
<keyword evidence="3 15" id="KW-1003">Cell membrane</keyword>
<dbReference type="InterPro" id="IPR007235">
    <property type="entry name" value="Glyco_trans_28_C"/>
</dbReference>
<dbReference type="InterPro" id="IPR004276">
    <property type="entry name" value="GlycoTrans_28_N"/>
</dbReference>
<feature type="binding site" evidence="15">
    <location>
        <position position="128"/>
    </location>
    <ligand>
        <name>UDP-N-acetyl-alpha-D-glucosamine</name>
        <dbReference type="ChEBI" id="CHEBI:57705"/>
    </ligand>
</feature>
<name>A0ABR8QI69_9CELL</name>
<dbReference type="InterPro" id="IPR004101">
    <property type="entry name" value="Mur_ligase_C"/>
</dbReference>
<evidence type="ECO:0000259" key="19">
    <source>
        <dbReference type="Pfam" id="PF02875"/>
    </source>
</evidence>
<dbReference type="PANTHER" id="PTHR43445:SF3">
    <property type="entry name" value="UDP-N-ACETYLMURAMATE--L-ALANINE LIGASE"/>
    <property type="match status" value="1"/>
</dbReference>
<dbReference type="PANTHER" id="PTHR43445">
    <property type="entry name" value="UDP-N-ACETYLMURAMATE--L-ALANINE LIGASE-RELATED"/>
    <property type="match status" value="1"/>
</dbReference>
<reference evidence="23 24" key="1">
    <citation type="submission" date="2020-08" db="EMBL/GenBank/DDBJ databases">
        <title>A Genomic Blueprint of the Chicken Gut Microbiome.</title>
        <authorList>
            <person name="Gilroy R."/>
            <person name="Ravi A."/>
            <person name="Getino M."/>
            <person name="Pursley I."/>
            <person name="Horton D.L."/>
            <person name="Alikhan N.-F."/>
            <person name="Baker D."/>
            <person name="Gharbi K."/>
            <person name="Hall N."/>
            <person name="Watson M."/>
            <person name="Adriaenssens E.M."/>
            <person name="Foster-Nyarko E."/>
            <person name="Jarju S."/>
            <person name="Secka A."/>
            <person name="Antonio M."/>
            <person name="Oren A."/>
            <person name="Chaudhuri R."/>
            <person name="La Ragione R.M."/>
            <person name="Hildebrand F."/>
            <person name="Pallen M.J."/>
        </authorList>
    </citation>
    <scope>NUCLEOTIDE SEQUENCE [LARGE SCALE GENOMIC DNA]</scope>
    <source>
        <strain evidence="23 24">Sa3CUA2</strain>
    </source>
</reference>
<evidence type="ECO:0000256" key="1">
    <source>
        <dbReference type="ARBA" id="ARBA00004496"/>
    </source>
</evidence>
<dbReference type="HAMAP" id="MF_00033">
    <property type="entry name" value="MurG"/>
    <property type="match status" value="1"/>
</dbReference>
<dbReference type="Gene3D" id="3.40.50.720">
    <property type="entry name" value="NAD(P)-binding Rossmann-like Domain"/>
    <property type="match status" value="1"/>
</dbReference>
<comment type="function">
    <text evidence="15">Cell wall formation. Catalyzes the transfer of a GlcNAc subunit on undecaprenyl-pyrophosphoryl-MurNAc-pentapeptide (lipid intermediate I) to form undecaprenyl-pyrophosphoryl-MurNAc-(pentapeptide)GlcNAc (lipid intermediate II).</text>
</comment>
<evidence type="ECO:0000256" key="5">
    <source>
        <dbReference type="ARBA" id="ARBA00022598"/>
    </source>
</evidence>
<evidence type="ECO:0000256" key="2">
    <source>
        <dbReference type="ARBA" id="ARBA00004752"/>
    </source>
</evidence>
<comment type="pathway">
    <text evidence="2 15">Cell wall biogenesis; peptidoglycan biosynthesis.</text>
</comment>
<evidence type="ECO:0000256" key="7">
    <source>
        <dbReference type="ARBA" id="ARBA00022741"/>
    </source>
</evidence>
<dbReference type="Gene3D" id="3.40.1190.10">
    <property type="entry name" value="Mur-like, catalytic domain"/>
    <property type="match status" value="1"/>
</dbReference>
<dbReference type="InterPro" id="IPR013221">
    <property type="entry name" value="Mur_ligase_cen"/>
</dbReference>
<keyword evidence="13 15" id="KW-0961">Cell wall biogenesis/degradation</keyword>
<accession>A0ABR8QI69</accession>
<comment type="catalytic activity">
    <reaction evidence="15">
        <text>di-trans,octa-cis-undecaprenyl diphospho-N-acetyl-alpha-D-muramoyl-L-alanyl-D-glutamyl-meso-2,6-diaminopimeloyl-D-alanyl-D-alanine + UDP-N-acetyl-alpha-D-glucosamine = di-trans,octa-cis-undecaprenyl diphospho-[N-acetyl-alpha-D-glucosaminyl-(1-&gt;4)]-N-acetyl-alpha-D-muramoyl-L-alanyl-D-glutamyl-meso-2,6-diaminopimeloyl-D-alanyl-D-alanine + UDP + H(+)</text>
        <dbReference type="Rhea" id="RHEA:31227"/>
        <dbReference type="ChEBI" id="CHEBI:15378"/>
        <dbReference type="ChEBI" id="CHEBI:57705"/>
        <dbReference type="ChEBI" id="CHEBI:58223"/>
        <dbReference type="ChEBI" id="CHEBI:61387"/>
        <dbReference type="ChEBI" id="CHEBI:61388"/>
        <dbReference type="EC" id="2.4.1.227"/>
    </reaction>
</comment>
<feature type="region of interest" description="Disordered" evidence="17">
    <location>
        <begin position="381"/>
        <end position="400"/>
    </location>
</feature>
<keyword evidence="15" id="KW-0808">Transferase</keyword>
<evidence type="ECO:0000256" key="13">
    <source>
        <dbReference type="ARBA" id="ARBA00023316"/>
    </source>
</evidence>
<dbReference type="EC" id="6.3.2.8" evidence="16"/>
<keyword evidence="24" id="KW-1185">Reference proteome</keyword>
<feature type="binding site" evidence="15">
    <location>
        <begin position="14"/>
        <end position="16"/>
    </location>
    <ligand>
        <name>UDP-N-acetyl-alpha-D-glucosamine</name>
        <dbReference type="ChEBI" id="CHEBI:57705"/>
    </ligand>
</feature>
<evidence type="ECO:0000259" key="18">
    <source>
        <dbReference type="Pfam" id="PF01225"/>
    </source>
</evidence>
<gene>
    <name evidence="16" type="primary">murC</name>
    <name evidence="15" type="synonym">murG</name>
    <name evidence="23" type="ORF">H9657_17740</name>
</gene>
<dbReference type="RefSeq" id="WP_191784763.1">
    <property type="nucleotide sequence ID" value="NZ_JACSQV010000020.1"/>
</dbReference>
<feature type="domain" description="Glycosyltransferase family 28 N-terminal" evidence="20">
    <location>
        <begin position="7"/>
        <end position="146"/>
    </location>
</feature>
<evidence type="ECO:0000313" key="24">
    <source>
        <dbReference type="Proteomes" id="UP000604241"/>
    </source>
</evidence>
<dbReference type="Pfam" id="PF03033">
    <property type="entry name" value="Glyco_transf_28"/>
    <property type="match status" value="1"/>
</dbReference>
<feature type="binding site" evidence="15">
    <location>
        <position position="304"/>
    </location>
    <ligand>
        <name>UDP-N-acetyl-alpha-D-glucosamine</name>
        <dbReference type="ChEBI" id="CHEBI:57705"/>
    </ligand>
</feature>
<dbReference type="SUPFAM" id="SSF53623">
    <property type="entry name" value="MurD-like peptide ligases, catalytic domain"/>
    <property type="match status" value="1"/>
</dbReference>
<evidence type="ECO:0000256" key="4">
    <source>
        <dbReference type="ARBA" id="ARBA00022490"/>
    </source>
</evidence>
<dbReference type="EC" id="2.4.1.227" evidence="15"/>
<feature type="compositionally biased region" description="Low complexity" evidence="17">
    <location>
        <begin position="387"/>
        <end position="397"/>
    </location>
</feature>
<evidence type="ECO:0000259" key="22">
    <source>
        <dbReference type="Pfam" id="PF08245"/>
    </source>
</evidence>
<evidence type="ECO:0000256" key="16">
    <source>
        <dbReference type="HAMAP-Rule" id="MF_00046"/>
    </source>
</evidence>
<evidence type="ECO:0000259" key="20">
    <source>
        <dbReference type="Pfam" id="PF03033"/>
    </source>
</evidence>
<feature type="domain" description="Mur ligase C-terminal" evidence="19">
    <location>
        <begin position="725"/>
        <end position="854"/>
    </location>
</feature>
<evidence type="ECO:0000256" key="10">
    <source>
        <dbReference type="ARBA" id="ARBA00022984"/>
    </source>
</evidence>
<keyword evidence="4 16" id="KW-0963">Cytoplasm</keyword>
<protein>
    <recommendedName>
        <fullName evidence="15 16">Multifunctional fusion protein</fullName>
    </recommendedName>
    <domain>
        <recommendedName>
            <fullName evidence="15">UDP-N-acetylglucosamine--N-acetylmuramyl-(pentapeptide) pyrophosphoryl-undecaprenol N-acetylglucosamine transferase</fullName>
            <ecNumber evidence="15">2.4.1.227</ecNumber>
        </recommendedName>
        <alternativeName>
            <fullName evidence="15">Undecaprenyl-PP-MurNAc-pentapeptide-UDPGlcNAc GlcNAc transferase</fullName>
        </alternativeName>
    </domain>
    <domain>
        <recommendedName>
            <fullName evidence="16">UDP-N-acetylmuramate--L-alanine ligase</fullName>
            <ecNumber evidence="16">6.3.2.8</ecNumber>
        </recommendedName>
        <alternativeName>
            <fullName evidence="16">UDP-N-acetylmuramoyl-L-alanine synthetase</fullName>
        </alternativeName>
    </domain>
</protein>
<keyword evidence="9 15" id="KW-0133">Cell shape</keyword>
<evidence type="ECO:0000256" key="9">
    <source>
        <dbReference type="ARBA" id="ARBA00022960"/>
    </source>
</evidence>
<dbReference type="Pfam" id="PF01225">
    <property type="entry name" value="Mur_ligase"/>
    <property type="match status" value="1"/>
</dbReference>
<dbReference type="HAMAP" id="MF_00046">
    <property type="entry name" value="MurC"/>
    <property type="match status" value="1"/>
</dbReference>
<feature type="domain" description="Glycosyl transferase family 28 C-terminal" evidence="21">
    <location>
        <begin position="198"/>
        <end position="350"/>
    </location>
</feature>